<dbReference type="AlphaFoldDB" id="A0A927RFR2"/>
<dbReference type="EMBL" id="JADBEM010000001">
    <property type="protein sequence ID" value="MBE1610440.1"/>
    <property type="molecule type" value="Genomic_DNA"/>
</dbReference>
<dbReference type="Gene3D" id="3.40.50.1400">
    <property type="match status" value="2"/>
</dbReference>
<dbReference type="PANTHER" id="PTHR33542">
    <property type="entry name" value="SIROHYDROCHLORIN FERROCHELATASE, CHLOROPLASTIC"/>
    <property type="match status" value="1"/>
</dbReference>
<name>A0A927RFR2_9ACTN</name>
<evidence type="ECO:0000256" key="1">
    <source>
        <dbReference type="ARBA" id="ARBA00022723"/>
    </source>
</evidence>
<keyword evidence="2" id="KW-0456">Lyase</keyword>
<dbReference type="CDD" id="cd03416">
    <property type="entry name" value="CbiX_SirB_N"/>
    <property type="match status" value="1"/>
</dbReference>
<keyword evidence="4" id="KW-1185">Reference proteome</keyword>
<proteinExistence type="predicted"/>
<dbReference type="InterPro" id="IPR002762">
    <property type="entry name" value="CbiX-like"/>
</dbReference>
<comment type="caution">
    <text evidence="3">The sequence shown here is derived from an EMBL/GenBank/DDBJ whole genome shotgun (WGS) entry which is preliminary data.</text>
</comment>
<dbReference type="GO" id="GO:0046872">
    <property type="term" value="F:metal ion binding"/>
    <property type="evidence" value="ECO:0007669"/>
    <property type="project" value="UniProtKB-KW"/>
</dbReference>
<dbReference type="Pfam" id="PF01903">
    <property type="entry name" value="CbiX"/>
    <property type="match status" value="2"/>
</dbReference>
<dbReference type="RefSeq" id="WP_192753809.1">
    <property type="nucleotide sequence ID" value="NZ_BAABJL010000095.1"/>
</dbReference>
<dbReference type="SUPFAM" id="SSF53800">
    <property type="entry name" value="Chelatase"/>
    <property type="match status" value="1"/>
</dbReference>
<evidence type="ECO:0000313" key="3">
    <source>
        <dbReference type="EMBL" id="MBE1610440.1"/>
    </source>
</evidence>
<evidence type="ECO:0000256" key="2">
    <source>
        <dbReference type="ARBA" id="ARBA00023239"/>
    </source>
</evidence>
<protein>
    <submittedName>
        <fullName evidence="3">Sirohydrochlorin ferrochelatase</fullName>
    </submittedName>
</protein>
<sequence length="239" mass="24136">MSTGVLVVAHGSRDPRAAPVARRVAADVAAQLPGVATAAAFLELCAPSPTEALDQLADSGVEDVAVVPYLLSDAYHSRVDLPAVADLARARGWTARLGQVLGPDPRLLDALGTRLEEALGGAEVDAVVLAAAGSSDVSANRTVGRVATDLGARLGLPALCAFASAATPTVATAVEQFRSCGSARVAVATYLLAPGFFADQIRDAALAAGAVAVSEPLGACPEVAHIVVDRARLACPDQI</sequence>
<gene>
    <name evidence="3" type="ORF">HEB94_007288</name>
</gene>
<dbReference type="InterPro" id="IPR050963">
    <property type="entry name" value="Sirohydro_Cobaltochel/CbiX"/>
</dbReference>
<accession>A0A927RFR2</accession>
<keyword evidence="1" id="KW-0479">Metal-binding</keyword>
<reference evidence="3" key="1">
    <citation type="submission" date="2020-10" db="EMBL/GenBank/DDBJ databases">
        <title>Sequencing the genomes of 1000 actinobacteria strains.</title>
        <authorList>
            <person name="Klenk H.-P."/>
        </authorList>
    </citation>
    <scope>NUCLEOTIDE SEQUENCE</scope>
    <source>
        <strain evidence="3">DSM 45354</strain>
    </source>
</reference>
<organism evidence="3 4">
    <name type="scientific">Actinopolymorpha pittospori</name>
    <dbReference type="NCBI Taxonomy" id="648752"/>
    <lineage>
        <taxon>Bacteria</taxon>
        <taxon>Bacillati</taxon>
        <taxon>Actinomycetota</taxon>
        <taxon>Actinomycetes</taxon>
        <taxon>Propionibacteriales</taxon>
        <taxon>Actinopolymorphaceae</taxon>
        <taxon>Actinopolymorpha</taxon>
    </lineage>
</organism>
<evidence type="ECO:0000313" key="4">
    <source>
        <dbReference type="Proteomes" id="UP000638648"/>
    </source>
</evidence>
<dbReference type="Proteomes" id="UP000638648">
    <property type="component" value="Unassembled WGS sequence"/>
</dbReference>
<dbReference type="GO" id="GO:0016829">
    <property type="term" value="F:lyase activity"/>
    <property type="evidence" value="ECO:0007669"/>
    <property type="project" value="UniProtKB-KW"/>
</dbReference>
<dbReference type="PANTHER" id="PTHR33542:SF5">
    <property type="entry name" value="FERROCHELATASE CHE1"/>
    <property type="match status" value="1"/>
</dbReference>